<dbReference type="PANTHER" id="PTHR31642">
    <property type="entry name" value="TRICHOTHECENE 3-O-ACETYLTRANSFERASE"/>
    <property type="match status" value="1"/>
</dbReference>
<dbReference type="InterPro" id="IPR050317">
    <property type="entry name" value="Plant_Fungal_Acyltransferase"/>
</dbReference>
<organism evidence="2 3">
    <name type="scientific">Oidiodendron maius (strain Zn)</name>
    <dbReference type="NCBI Taxonomy" id="913774"/>
    <lineage>
        <taxon>Eukaryota</taxon>
        <taxon>Fungi</taxon>
        <taxon>Dikarya</taxon>
        <taxon>Ascomycota</taxon>
        <taxon>Pezizomycotina</taxon>
        <taxon>Leotiomycetes</taxon>
        <taxon>Leotiomycetes incertae sedis</taxon>
        <taxon>Myxotrichaceae</taxon>
        <taxon>Oidiodendron</taxon>
    </lineage>
</organism>
<dbReference type="Proteomes" id="UP000054321">
    <property type="component" value="Unassembled WGS sequence"/>
</dbReference>
<dbReference type="Pfam" id="PF02458">
    <property type="entry name" value="Transferase"/>
    <property type="match status" value="1"/>
</dbReference>
<dbReference type="GO" id="GO:0016747">
    <property type="term" value="F:acyltransferase activity, transferring groups other than amino-acyl groups"/>
    <property type="evidence" value="ECO:0007669"/>
    <property type="project" value="TreeGrafter"/>
</dbReference>
<dbReference type="HOGENOM" id="CLU_026450_2_1_1"/>
<reference evidence="2 3" key="1">
    <citation type="submission" date="2014-04" db="EMBL/GenBank/DDBJ databases">
        <authorList>
            <consortium name="DOE Joint Genome Institute"/>
            <person name="Kuo A."/>
            <person name="Martino E."/>
            <person name="Perotto S."/>
            <person name="Kohler A."/>
            <person name="Nagy L.G."/>
            <person name="Floudas D."/>
            <person name="Copeland A."/>
            <person name="Barry K.W."/>
            <person name="Cichocki N."/>
            <person name="Veneault-Fourrey C."/>
            <person name="LaButti K."/>
            <person name="Lindquist E.A."/>
            <person name="Lipzen A."/>
            <person name="Lundell T."/>
            <person name="Morin E."/>
            <person name="Murat C."/>
            <person name="Sun H."/>
            <person name="Tunlid A."/>
            <person name="Henrissat B."/>
            <person name="Grigoriev I.V."/>
            <person name="Hibbett D.S."/>
            <person name="Martin F."/>
            <person name="Nordberg H.P."/>
            <person name="Cantor M.N."/>
            <person name="Hua S.X."/>
        </authorList>
    </citation>
    <scope>NUCLEOTIDE SEQUENCE [LARGE SCALE GENOMIC DNA]</scope>
    <source>
        <strain evidence="2 3">Zn</strain>
    </source>
</reference>
<accession>A0A0C3C744</accession>
<proteinExistence type="predicted"/>
<dbReference type="InParanoid" id="A0A0C3C744"/>
<keyword evidence="1" id="KW-0808">Transferase</keyword>
<name>A0A0C3C744_OIDMZ</name>
<dbReference type="EMBL" id="KN832889">
    <property type="protein sequence ID" value="KIM94713.1"/>
    <property type="molecule type" value="Genomic_DNA"/>
</dbReference>
<dbReference type="OrthoDB" id="671439at2759"/>
<dbReference type="PANTHER" id="PTHR31642:SF310">
    <property type="entry name" value="FATTY ALCOHOL:CAFFEOYL-COA ACYLTRANSFERASE"/>
    <property type="match status" value="1"/>
</dbReference>
<sequence>MPRVQEFQLHPFGWENDPEEESFKLSTIDYLTTTTYLPMAIFFRLEEAEKPKSANSFNSKAAAILKGGIERTLSQIRHFCGIIERNEDGNYAIVKKKSSTVKFVIQYLDAPEDKFPSFSEIAKAHFVSSILGDISVLCNAPMTCGRKPEAHPDNHPAISSFKASFVPGGLILIIHGHHYSNGITGFNSLVEQLAGNCYAIARGTEFPSFDKRCLDRNIFSFLEYDPPSKYKRSQVVAPPQLSANMHHRQSQSLVFHLRKSRAAELKKAASSSDGSWISTYDAVCAMIWRVLTRIREPLYKPSLDYKPLWATGVSIHKLFTNPPLPAGFQGNSQVDIKSNTSTIPQLTLAEVISEAPLCKIASYTRQLADSVTADLVAGILQEHAHVRNKPELSINLASFPPMSILVSDWRVANLCKFDFGFGELSGWRHLFGGVPPCQILVYAPHKGPAGDDEGIELQITFETELTQQLIHDSEWSKYFEFRGVDASDEESLGPQKYKL</sequence>
<protein>
    <recommendedName>
        <fullName evidence="4">Trichothecene 3-O-acetyltransferase</fullName>
    </recommendedName>
</protein>
<dbReference type="STRING" id="913774.A0A0C3C744"/>
<evidence type="ECO:0000313" key="2">
    <source>
        <dbReference type="EMBL" id="KIM94713.1"/>
    </source>
</evidence>
<evidence type="ECO:0008006" key="4">
    <source>
        <dbReference type="Google" id="ProtNLM"/>
    </source>
</evidence>
<reference evidence="3" key="2">
    <citation type="submission" date="2015-01" db="EMBL/GenBank/DDBJ databases">
        <title>Evolutionary Origins and Diversification of the Mycorrhizal Mutualists.</title>
        <authorList>
            <consortium name="DOE Joint Genome Institute"/>
            <consortium name="Mycorrhizal Genomics Consortium"/>
            <person name="Kohler A."/>
            <person name="Kuo A."/>
            <person name="Nagy L.G."/>
            <person name="Floudas D."/>
            <person name="Copeland A."/>
            <person name="Barry K.W."/>
            <person name="Cichocki N."/>
            <person name="Veneault-Fourrey C."/>
            <person name="LaButti K."/>
            <person name="Lindquist E.A."/>
            <person name="Lipzen A."/>
            <person name="Lundell T."/>
            <person name="Morin E."/>
            <person name="Murat C."/>
            <person name="Riley R."/>
            <person name="Ohm R."/>
            <person name="Sun H."/>
            <person name="Tunlid A."/>
            <person name="Henrissat B."/>
            <person name="Grigoriev I.V."/>
            <person name="Hibbett D.S."/>
            <person name="Martin F."/>
        </authorList>
    </citation>
    <scope>NUCLEOTIDE SEQUENCE [LARGE SCALE GENOMIC DNA]</scope>
    <source>
        <strain evidence="3">Zn</strain>
    </source>
</reference>
<evidence type="ECO:0000313" key="3">
    <source>
        <dbReference type="Proteomes" id="UP000054321"/>
    </source>
</evidence>
<evidence type="ECO:0000256" key="1">
    <source>
        <dbReference type="ARBA" id="ARBA00022679"/>
    </source>
</evidence>
<gene>
    <name evidence="2" type="ORF">OIDMADRAFT_207359</name>
</gene>
<dbReference type="InterPro" id="IPR023213">
    <property type="entry name" value="CAT-like_dom_sf"/>
</dbReference>
<dbReference type="AlphaFoldDB" id="A0A0C3C744"/>
<keyword evidence="3" id="KW-1185">Reference proteome</keyword>
<dbReference type="Gene3D" id="3.30.559.10">
    <property type="entry name" value="Chloramphenicol acetyltransferase-like domain"/>
    <property type="match status" value="2"/>
</dbReference>